<dbReference type="NCBIfam" id="TIGR01379">
    <property type="entry name" value="thiL"/>
    <property type="match status" value="1"/>
</dbReference>
<sequence length="327" mass="33844">MSGEFDLIARYFAPLAAEAPGTFGLRNDAALLPSLPGSSIVVTADSLASGVHFRPNDPPELVAKKSLRVNLSDLAAMGAKPLGYLLNLALPKGGNEAWVRGFSAGLAEDQAEFGVSLYGGDTVATDGPLLITVTAFGATPEGTALDRGTAQAGDLIYVSGSLGDAALGLAVFNALLPELDEVAAEYLRDRYLLPRPRVALGQRLLREGLASAAMDVSDGLVADLGHIAKASGLGAELRAANLPLSAAAAGVMELRPDLSASILGGGDDYELLFNLAPERTEEIARLALELDLPLTCIGKMLPGEGVRVLAPDGEVIEVDKPGWNHLA</sequence>
<organism evidence="5 6">
    <name type="scientific">Denitrobaculum tricleocarpae</name>
    <dbReference type="NCBI Taxonomy" id="2591009"/>
    <lineage>
        <taxon>Bacteria</taxon>
        <taxon>Pseudomonadati</taxon>
        <taxon>Pseudomonadota</taxon>
        <taxon>Alphaproteobacteria</taxon>
        <taxon>Rhodospirillales</taxon>
        <taxon>Rhodospirillaceae</taxon>
        <taxon>Denitrobaculum</taxon>
    </lineage>
</organism>
<comment type="miscellaneous">
    <text evidence="2">Reaction mechanism of ThiL seems to utilize a direct, inline transfer of the gamma-phosphate of ATP to TMP rather than a phosphorylated enzyme intermediate.</text>
</comment>
<dbReference type="PIRSF" id="PIRSF005303">
    <property type="entry name" value="Thiam_monoph_kin"/>
    <property type="match status" value="1"/>
</dbReference>
<feature type="binding site" evidence="2">
    <location>
        <position position="45"/>
    </location>
    <ligand>
        <name>Mg(2+)</name>
        <dbReference type="ChEBI" id="CHEBI:18420"/>
        <label>1</label>
    </ligand>
</feature>
<comment type="caution">
    <text evidence="2">Lacks conserved residue(s) required for the propagation of feature annotation.</text>
</comment>
<dbReference type="RefSeq" id="WP_142896197.1">
    <property type="nucleotide sequence ID" value="NZ_ML660054.1"/>
</dbReference>
<reference evidence="5 6" key="1">
    <citation type="submission" date="2019-06" db="EMBL/GenBank/DDBJ databases">
        <title>Whole genome sequence for Rhodospirillaceae sp. R148.</title>
        <authorList>
            <person name="Wang G."/>
        </authorList>
    </citation>
    <scope>NUCLEOTIDE SEQUENCE [LARGE SCALE GENOMIC DNA]</scope>
    <source>
        <strain evidence="5 6">R148</strain>
    </source>
</reference>
<dbReference type="InterPro" id="IPR036676">
    <property type="entry name" value="PurM-like_C_sf"/>
</dbReference>
<feature type="binding site" evidence="2">
    <location>
        <position position="73"/>
    </location>
    <ligand>
        <name>Mg(2+)</name>
        <dbReference type="ChEBI" id="CHEBI:18420"/>
        <label>2</label>
    </ligand>
</feature>
<keyword evidence="2" id="KW-0547">Nucleotide-binding</keyword>
<feature type="binding site" evidence="2">
    <location>
        <position position="218"/>
    </location>
    <ligand>
        <name>Mg(2+)</name>
        <dbReference type="ChEBI" id="CHEBI:18420"/>
        <label>5</label>
    </ligand>
</feature>
<feature type="binding site" evidence="2">
    <location>
        <position position="323"/>
    </location>
    <ligand>
        <name>substrate</name>
    </ligand>
</feature>
<gene>
    <name evidence="2 5" type="primary">thiL</name>
    <name evidence="5" type="ORF">FKG95_09910</name>
</gene>
<feature type="binding site" evidence="2">
    <location>
        <position position="215"/>
    </location>
    <ligand>
        <name>Mg(2+)</name>
        <dbReference type="ChEBI" id="CHEBI:18420"/>
        <label>3</label>
    </ligand>
</feature>
<dbReference type="InterPro" id="IPR010918">
    <property type="entry name" value="PurM-like_C_dom"/>
</dbReference>
<feature type="domain" description="PurM-like N-terminal" evidence="3">
    <location>
        <begin position="27"/>
        <end position="138"/>
    </location>
</feature>
<keyword evidence="2" id="KW-0479">Metal-binding</keyword>
<feature type="binding site" evidence="2">
    <location>
        <position position="52"/>
    </location>
    <ligand>
        <name>substrate</name>
    </ligand>
</feature>
<dbReference type="GO" id="GO:0005524">
    <property type="term" value="F:ATP binding"/>
    <property type="evidence" value="ECO:0007669"/>
    <property type="project" value="UniProtKB-UniRule"/>
</dbReference>
<keyword evidence="2" id="KW-0460">Magnesium</keyword>
<evidence type="ECO:0000313" key="5">
    <source>
        <dbReference type="EMBL" id="TQV80483.1"/>
    </source>
</evidence>
<feature type="domain" description="PurM-like C-terminal" evidence="4">
    <location>
        <begin position="151"/>
        <end position="308"/>
    </location>
</feature>
<accession>A0A545TTE0</accession>
<feature type="binding site" evidence="2">
    <location>
        <position position="121"/>
    </location>
    <ligand>
        <name>Mg(2+)</name>
        <dbReference type="ChEBI" id="CHEBI:18420"/>
        <label>1</label>
    </ligand>
</feature>
<feature type="binding site" evidence="2">
    <location>
        <position position="28"/>
    </location>
    <ligand>
        <name>Mg(2+)</name>
        <dbReference type="ChEBI" id="CHEBI:18420"/>
        <label>3</label>
    </ligand>
</feature>
<dbReference type="EC" id="2.7.4.16" evidence="2"/>
<evidence type="ECO:0000259" key="4">
    <source>
        <dbReference type="Pfam" id="PF02769"/>
    </source>
</evidence>
<dbReference type="Gene3D" id="3.90.650.10">
    <property type="entry name" value="PurM-like C-terminal domain"/>
    <property type="match status" value="1"/>
</dbReference>
<dbReference type="EMBL" id="VHSH01000003">
    <property type="protein sequence ID" value="TQV80483.1"/>
    <property type="molecule type" value="Genomic_DNA"/>
</dbReference>
<feature type="binding site" evidence="2">
    <location>
        <begin position="120"/>
        <end position="121"/>
    </location>
    <ligand>
        <name>ATP</name>
        <dbReference type="ChEBI" id="CHEBI:30616"/>
    </ligand>
</feature>
<keyword evidence="6" id="KW-1185">Reference proteome</keyword>
<feature type="binding site" evidence="2">
    <location>
        <position position="43"/>
    </location>
    <ligand>
        <name>Mg(2+)</name>
        <dbReference type="ChEBI" id="CHEBI:18420"/>
        <label>4</label>
    </ligand>
</feature>
<evidence type="ECO:0000256" key="1">
    <source>
        <dbReference type="ARBA" id="ARBA00022977"/>
    </source>
</evidence>
<dbReference type="GO" id="GO:0009030">
    <property type="term" value="F:thiamine-phosphate kinase activity"/>
    <property type="evidence" value="ECO:0007669"/>
    <property type="project" value="UniProtKB-UniRule"/>
</dbReference>
<evidence type="ECO:0000256" key="2">
    <source>
        <dbReference type="HAMAP-Rule" id="MF_02128"/>
    </source>
</evidence>
<feature type="binding site" evidence="2">
    <location>
        <position position="45"/>
    </location>
    <ligand>
        <name>Mg(2+)</name>
        <dbReference type="ChEBI" id="CHEBI:18420"/>
        <label>2</label>
    </ligand>
</feature>
<dbReference type="InterPro" id="IPR036921">
    <property type="entry name" value="PurM-like_N_sf"/>
</dbReference>
<feature type="binding site" evidence="2">
    <location>
        <position position="147"/>
    </location>
    <ligand>
        <name>ATP</name>
        <dbReference type="ChEBI" id="CHEBI:30616"/>
    </ligand>
</feature>
<dbReference type="SUPFAM" id="SSF55326">
    <property type="entry name" value="PurM N-terminal domain-like"/>
    <property type="match status" value="1"/>
</dbReference>
<protein>
    <recommendedName>
        <fullName evidence="2">Thiamine-monophosphate kinase</fullName>
        <shortName evidence="2">TMP kinase</shortName>
        <shortName evidence="2">Thiamine-phosphate kinase</shortName>
        <ecNumber evidence="2">2.7.4.16</ecNumber>
    </recommendedName>
</protein>
<dbReference type="Pfam" id="PF02769">
    <property type="entry name" value="AIRS_C"/>
    <property type="match status" value="1"/>
</dbReference>
<dbReference type="UniPathway" id="UPA00060">
    <property type="reaction ID" value="UER00142"/>
</dbReference>
<feature type="binding site" evidence="2">
    <location>
        <position position="28"/>
    </location>
    <ligand>
        <name>Mg(2+)</name>
        <dbReference type="ChEBI" id="CHEBI:18420"/>
        <label>4</label>
    </ligand>
</feature>
<comment type="pathway">
    <text evidence="2">Cofactor biosynthesis; thiamine diphosphate biosynthesis; thiamine diphosphate from thiamine phosphate: step 1/1.</text>
</comment>
<dbReference type="SUPFAM" id="SSF56042">
    <property type="entry name" value="PurM C-terminal domain-like"/>
    <property type="match status" value="1"/>
</dbReference>
<evidence type="ECO:0000259" key="3">
    <source>
        <dbReference type="Pfam" id="PF00586"/>
    </source>
</evidence>
<dbReference type="GO" id="GO:0000287">
    <property type="term" value="F:magnesium ion binding"/>
    <property type="evidence" value="ECO:0007669"/>
    <property type="project" value="UniProtKB-UniRule"/>
</dbReference>
<dbReference type="HAMAP" id="MF_02128">
    <property type="entry name" value="TMP_kinase"/>
    <property type="match status" value="1"/>
</dbReference>
<proteinExistence type="inferred from homology"/>
<comment type="similarity">
    <text evidence="2">Belongs to the thiamine-monophosphate kinase family.</text>
</comment>
<keyword evidence="2 5" id="KW-0418">Kinase</keyword>
<dbReference type="AlphaFoldDB" id="A0A545TTE0"/>
<dbReference type="PANTHER" id="PTHR30270">
    <property type="entry name" value="THIAMINE-MONOPHOSPHATE KINASE"/>
    <property type="match status" value="1"/>
</dbReference>
<comment type="caution">
    <text evidence="5">The sequence shown here is derived from an EMBL/GenBank/DDBJ whole genome shotgun (WGS) entry which is preliminary data.</text>
</comment>
<dbReference type="Gene3D" id="3.30.1330.10">
    <property type="entry name" value="PurM-like, N-terminal domain"/>
    <property type="match status" value="1"/>
</dbReference>
<dbReference type="Proteomes" id="UP000315252">
    <property type="component" value="Unassembled WGS sequence"/>
</dbReference>
<evidence type="ECO:0000313" key="6">
    <source>
        <dbReference type="Proteomes" id="UP000315252"/>
    </source>
</evidence>
<dbReference type="OrthoDB" id="9802811at2"/>
<keyword evidence="2" id="KW-0067">ATP-binding</keyword>
<name>A0A545TTE0_9PROT</name>
<dbReference type="GO" id="GO:0009229">
    <property type="term" value="P:thiamine diphosphate biosynthetic process"/>
    <property type="evidence" value="ECO:0007669"/>
    <property type="project" value="UniProtKB-UniRule"/>
</dbReference>
<feature type="binding site" evidence="2">
    <location>
        <position position="73"/>
    </location>
    <ligand>
        <name>Mg(2+)</name>
        <dbReference type="ChEBI" id="CHEBI:18420"/>
        <label>4</label>
    </ligand>
</feature>
<feature type="binding site" evidence="2">
    <location>
        <position position="217"/>
    </location>
    <ligand>
        <name>ATP</name>
        <dbReference type="ChEBI" id="CHEBI:30616"/>
    </ligand>
</feature>
<dbReference type="PANTHER" id="PTHR30270:SF0">
    <property type="entry name" value="THIAMINE-MONOPHOSPHATE KINASE"/>
    <property type="match status" value="1"/>
</dbReference>
<keyword evidence="1 2" id="KW-0784">Thiamine biosynthesis</keyword>
<dbReference type="GO" id="GO:0009228">
    <property type="term" value="P:thiamine biosynthetic process"/>
    <property type="evidence" value="ECO:0007669"/>
    <property type="project" value="UniProtKB-KW"/>
</dbReference>
<feature type="binding site" evidence="2">
    <location>
        <position position="73"/>
    </location>
    <ligand>
        <name>Mg(2+)</name>
        <dbReference type="ChEBI" id="CHEBI:18420"/>
        <label>3</label>
    </ligand>
</feature>
<dbReference type="CDD" id="cd02194">
    <property type="entry name" value="ThiL"/>
    <property type="match status" value="1"/>
</dbReference>
<dbReference type="Pfam" id="PF00586">
    <property type="entry name" value="AIRS"/>
    <property type="match status" value="1"/>
</dbReference>
<comment type="catalytic activity">
    <reaction evidence="2">
        <text>thiamine phosphate + ATP = thiamine diphosphate + ADP</text>
        <dbReference type="Rhea" id="RHEA:15913"/>
        <dbReference type="ChEBI" id="CHEBI:30616"/>
        <dbReference type="ChEBI" id="CHEBI:37575"/>
        <dbReference type="ChEBI" id="CHEBI:58937"/>
        <dbReference type="ChEBI" id="CHEBI:456216"/>
        <dbReference type="EC" id="2.7.4.16"/>
    </reaction>
</comment>
<dbReference type="InterPro" id="IPR016188">
    <property type="entry name" value="PurM-like_N"/>
</dbReference>
<keyword evidence="2 5" id="KW-0808">Transferase</keyword>
<feature type="binding site" evidence="2">
    <location>
        <position position="267"/>
    </location>
    <ligand>
        <name>substrate</name>
    </ligand>
</feature>
<comment type="function">
    <text evidence="2">Catalyzes the ATP-dependent phosphorylation of thiamine-monophosphate (TMP) to form thiamine-pyrophosphate (TPP), the active form of vitamin B1.</text>
</comment>
<dbReference type="InterPro" id="IPR006283">
    <property type="entry name" value="ThiL-like"/>
</dbReference>